<feature type="region of interest" description="Disordered" evidence="1">
    <location>
        <begin position="61"/>
        <end position="98"/>
    </location>
</feature>
<proteinExistence type="predicted"/>
<sequence length="98" mass="11014">VEIEEETNVEPFVQPESVSTEQKDDEAKIVSIEEQVSLVTDVEKEDETKVEPVLELQSVPIPKEQVSPVTDMGKEDETKVETRVEPESVSTEQKDDEA</sequence>
<reference evidence="2" key="1">
    <citation type="submission" date="2021-02" db="EMBL/GenBank/DDBJ databases">
        <authorList>
            <person name="Nowell W R."/>
        </authorList>
    </citation>
    <scope>NUCLEOTIDE SEQUENCE</scope>
</reference>
<evidence type="ECO:0000313" key="3">
    <source>
        <dbReference type="Proteomes" id="UP000676336"/>
    </source>
</evidence>
<gene>
    <name evidence="2" type="ORF">SMN809_LOCUS28477</name>
</gene>
<feature type="non-terminal residue" evidence="2">
    <location>
        <position position="1"/>
    </location>
</feature>
<comment type="caution">
    <text evidence="2">The sequence shown here is derived from an EMBL/GenBank/DDBJ whole genome shotgun (WGS) entry which is preliminary data.</text>
</comment>
<feature type="compositionally biased region" description="Basic and acidic residues" evidence="1">
    <location>
        <begin position="72"/>
        <end position="86"/>
    </location>
</feature>
<feature type="non-terminal residue" evidence="2">
    <location>
        <position position="98"/>
    </location>
</feature>
<dbReference type="AlphaFoldDB" id="A0A8S2UX99"/>
<dbReference type="Proteomes" id="UP000676336">
    <property type="component" value="Unassembled WGS sequence"/>
</dbReference>
<accession>A0A8S2UX99</accession>
<evidence type="ECO:0000313" key="2">
    <source>
        <dbReference type="EMBL" id="CAF4356178.1"/>
    </source>
</evidence>
<organism evidence="2 3">
    <name type="scientific">Rotaria magnacalcarata</name>
    <dbReference type="NCBI Taxonomy" id="392030"/>
    <lineage>
        <taxon>Eukaryota</taxon>
        <taxon>Metazoa</taxon>
        <taxon>Spiralia</taxon>
        <taxon>Gnathifera</taxon>
        <taxon>Rotifera</taxon>
        <taxon>Eurotatoria</taxon>
        <taxon>Bdelloidea</taxon>
        <taxon>Philodinida</taxon>
        <taxon>Philodinidae</taxon>
        <taxon>Rotaria</taxon>
    </lineage>
</organism>
<dbReference type="EMBL" id="CAJOBI010047705">
    <property type="protein sequence ID" value="CAF4356178.1"/>
    <property type="molecule type" value="Genomic_DNA"/>
</dbReference>
<evidence type="ECO:0000256" key="1">
    <source>
        <dbReference type="SAM" id="MobiDB-lite"/>
    </source>
</evidence>
<protein>
    <submittedName>
        <fullName evidence="2">Uncharacterized protein</fullName>
    </submittedName>
</protein>
<feature type="region of interest" description="Disordered" evidence="1">
    <location>
        <begin position="1"/>
        <end position="26"/>
    </location>
</feature>
<name>A0A8S2UX99_9BILA</name>